<reference evidence="2 3" key="1">
    <citation type="submission" date="2024-10" db="EMBL/GenBank/DDBJ databases">
        <title>The Natural Products Discovery Center: Release of the First 8490 Sequenced Strains for Exploring Actinobacteria Biosynthetic Diversity.</title>
        <authorList>
            <person name="Kalkreuter E."/>
            <person name="Kautsar S.A."/>
            <person name="Yang D."/>
            <person name="Bader C.D."/>
            <person name="Teijaro C.N."/>
            <person name="Fluegel L."/>
            <person name="Davis C.M."/>
            <person name="Simpson J.R."/>
            <person name="Lauterbach L."/>
            <person name="Steele A.D."/>
            <person name="Gui C."/>
            <person name="Meng S."/>
            <person name="Li G."/>
            <person name="Viehrig K."/>
            <person name="Ye F."/>
            <person name="Su P."/>
            <person name="Kiefer A.F."/>
            <person name="Nichols A."/>
            <person name="Cepeda A.J."/>
            <person name="Yan W."/>
            <person name="Fan B."/>
            <person name="Jiang Y."/>
            <person name="Adhikari A."/>
            <person name="Zheng C.-J."/>
            <person name="Schuster L."/>
            <person name="Cowan T.M."/>
            <person name="Smanski M.J."/>
            <person name="Chevrette M.G."/>
            <person name="De Carvalho L.P.S."/>
            <person name="Shen B."/>
        </authorList>
    </citation>
    <scope>NUCLEOTIDE SEQUENCE [LARGE SCALE GENOMIC DNA]</scope>
    <source>
        <strain evidence="2 3">NPDC087220</strain>
    </source>
</reference>
<evidence type="ECO:0000313" key="2">
    <source>
        <dbReference type="EMBL" id="MFJ2820476.1"/>
    </source>
</evidence>
<gene>
    <name evidence="2" type="ORF">ACIO7M_05075</name>
</gene>
<feature type="region of interest" description="Disordered" evidence="1">
    <location>
        <begin position="107"/>
        <end position="147"/>
    </location>
</feature>
<proteinExistence type="predicted"/>
<dbReference type="InterPro" id="IPR011006">
    <property type="entry name" value="CheY-like_superfamily"/>
</dbReference>
<dbReference type="EMBL" id="JBIUYY010000002">
    <property type="protein sequence ID" value="MFJ2820476.1"/>
    <property type="molecule type" value="Genomic_DNA"/>
</dbReference>
<protein>
    <submittedName>
        <fullName evidence="2">DNA-binding response regulator</fullName>
    </submittedName>
</protein>
<feature type="compositionally biased region" description="Gly residues" evidence="1">
    <location>
        <begin position="137"/>
        <end position="147"/>
    </location>
</feature>
<accession>A0ABW8EEX7</accession>
<dbReference type="SUPFAM" id="SSF52172">
    <property type="entry name" value="CheY-like"/>
    <property type="match status" value="1"/>
</dbReference>
<keyword evidence="3" id="KW-1185">Reference proteome</keyword>
<comment type="caution">
    <text evidence="2">The sequence shown here is derived from an EMBL/GenBank/DDBJ whole genome shotgun (WGS) entry which is preliminary data.</text>
</comment>
<dbReference type="Proteomes" id="UP001617351">
    <property type="component" value="Unassembled WGS sequence"/>
</dbReference>
<dbReference type="GO" id="GO:0003677">
    <property type="term" value="F:DNA binding"/>
    <property type="evidence" value="ECO:0007669"/>
    <property type="project" value="UniProtKB-KW"/>
</dbReference>
<organism evidence="2 3">
    <name type="scientific">Streptomyces toxytricini</name>
    <name type="common">Actinomyces toxytricini</name>
    <dbReference type="NCBI Taxonomy" id="67369"/>
    <lineage>
        <taxon>Bacteria</taxon>
        <taxon>Bacillati</taxon>
        <taxon>Actinomycetota</taxon>
        <taxon>Actinomycetes</taxon>
        <taxon>Kitasatosporales</taxon>
        <taxon>Streptomycetaceae</taxon>
        <taxon>Streptomyces</taxon>
    </lineage>
</organism>
<evidence type="ECO:0000313" key="3">
    <source>
        <dbReference type="Proteomes" id="UP001617351"/>
    </source>
</evidence>
<name>A0ABW8EEX7_STRT5</name>
<keyword evidence="2" id="KW-0238">DNA-binding</keyword>
<dbReference type="RefSeq" id="WP_402377769.1">
    <property type="nucleotide sequence ID" value="NZ_JBIUYY010000002.1"/>
</dbReference>
<dbReference type="Gene3D" id="3.40.50.2300">
    <property type="match status" value="1"/>
</dbReference>
<evidence type="ECO:0000256" key="1">
    <source>
        <dbReference type="SAM" id="MobiDB-lite"/>
    </source>
</evidence>
<sequence length="147" mass="14897">MDELPVDRRPARSLRVLLFPPDPALALRLGLQPDIEMVASALSRPAVALVEELSAVTALLEEDPECRVLVMAGSARPGLLDAALAAGAAGLVVRDGPLEELADAVRRASRGETVVDPALVAPARPNPGSDPDPGSDPGSGGLSGAAG</sequence>